<name>A0A0C3D190_9AGAM</name>
<evidence type="ECO:0000259" key="2">
    <source>
        <dbReference type="Pfam" id="PF17667"/>
    </source>
</evidence>
<dbReference type="AlphaFoldDB" id="A0A0C3D190"/>
<evidence type="ECO:0000313" key="3">
    <source>
        <dbReference type="EMBL" id="KIM50164.1"/>
    </source>
</evidence>
<dbReference type="InterPro" id="IPR040976">
    <property type="entry name" value="Pkinase_fungal"/>
</dbReference>
<reference evidence="3 4" key="1">
    <citation type="submission" date="2014-04" db="EMBL/GenBank/DDBJ databases">
        <authorList>
            <consortium name="DOE Joint Genome Institute"/>
            <person name="Kuo A."/>
            <person name="Kohler A."/>
            <person name="Nagy L.G."/>
            <person name="Floudas D."/>
            <person name="Copeland A."/>
            <person name="Barry K.W."/>
            <person name="Cichocki N."/>
            <person name="Veneault-Fourrey C."/>
            <person name="LaButti K."/>
            <person name="Lindquist E.A."/>
            <person name="Lipzen A."/>
            <person name="Lundell T."/>
            <person name="Morin E."/>
            <person name="Murat C."/>
            <person name="Sun H."/>
            <person name="Tunlid A."/>
            <person name="Henrissat B."/>
            <person name="Grigoriev I.V."/>
            <person name="Hibbett D.S."/>
            <person name="Martin F."/>
            <person name="Nordberg H.P."/>
            <person name="Cantor M.N."/>
            <person name="Hua S.X."/>
        </authorList>
    </citation>
    <scope>NUCLEOTIDE SEQUENCE [LARGE SCALE GENOMIC DNA]</scope>
    <source>
        <strain evidence="3 4">Foug A</strain>
    </source>
</reference>
<dbReference type="Pfam" id="PF17667">
    <property type="entry name" value="Pkinase_fungal"/>
    <property type="match status" value="1"/>
</dbReference>
<feature type="domain" description="Fungal-type protein kinase" evidence="2">
    <location>
        <begin position="121"/>
        <end position="279"/>
    </location>
</feature>
<sequence>MTEGYIQREIFADLEQIANALEAGEEPKGFAGMDHESKQMLQKCLLARHWHRYFLTLVHECQGMTSKEVAEAAVSDSTFFGTPPAPVRPSSLRYADLSRMSLSQPSDLLSHGKKSFNRRHCPKRQSRVVFKEVCVALHDVSKFGDAMAALLSCVFALQLMFLAGWIHRDISSGNLYWFEGNGGEVRGILADLEYAKRFRPSDGNGSLDPKTGTAFFMAVEIQKQIHIYTPTVSIDRKNLLGLFTSNDCLPGNTNTPIRRPVVHNFEHDMESIFWLLLWTLLVRFPCNLDSNEERSTFAGVLSEIFQDTSICSSTREGVFREAGTLNNLLTRFLAPELKPLQASLDGLRNVLVAGYMNRKYDSNDLSSYSTLYEFLRMTLNACQCLAQGNSLSDLLPCRSLYLNSDAAQVAIVNLPLQVNKRRRNLSNAGNDDDEYRPVSSKMARGLGHE</sequence>
<accession>A0A0C3D190</accession>
<dbReference type="Gene3D" id="1.10.510.10">
    <property type="entry name" value="Transferase(Phosphotransferase) domain 1"/>
    <property type="match status" value="1"/>
</dbReference>
<proteinExistence type="predicted"/>
<gene>
    <name evidence="3" type="ORF">SCLCIDRAFT_34589</name>
</gene>
<dbReference type="InParanoid" id="A0A0C3D190"/>
<evidence type="ECO:0000256" key="1">
    <source>
        <dbReference type="SAM" id="MobiDB-lite"/>
    </source>
</evidence>
<dbReference type="Proteomes" id="UP000053989">
    <property type="component" value="Unassembled WGS sequence"/>
</dbReference>
<dbReference type="OrthoDB" id="2747778at2759"/>
<feature type="region of interest" description="Disordered" evidence="1">
    <location>
        <begin position="423"/>
        <end position="449"/>
    </location>
</feature>
<organism evidence="3 4">
    <name type="scientific">Scleroderma citrinum Foug A</name>
    <dbReference type="NCBI Taxonomy" id="1036808"/>
    <lineage>
        <taxon>Eukaryota</taxon>
        <taxon>Fungi</taxon>
        <taxon>Dikarya</taxon>
        <taxon>Basidiomycota</taxon>
        <taxon>Agaricomycotina</taxon>
        <taxon>Agaricomycetes</taxon>
        <taxon>Agaricomycetidae</taxon>
        <taxon>Boletales</taxon>
        <taxon>Sclerodermatineae</taxon>
        <taxon>Sclerodermataceae</taxon>
        <taxon>Scleroderma</taxon>
    </lineage>
</organism>
<dbReference type="PANTHER" id="PTHR38248:SF2">
    <property type="entry name" value="FUNK1 11"/>
    <property type="match status" value="1"/>
</dbReference>
<dbReference type="EMBL" id="KN822649">
    <property type="protein sequence ID" value="KIM50164.1"/>
    <property type="molecule type" value="Genomic_DNA"/>
</dbReference>
<keyword evidence="4" id="KW-1185">Reference proteome</keyword>
<dbReference type="PANTHER" id="PTHR38248">
    <property type="entry name" value="FUNK1 6"/>
    <property type="match status" value="1"/>
</dbReference>
<protein>
    <recommendedName>
        <fullName evidence="2">Fungal-type protein kinase domain-containing protein</fullName>
    </recommendedName>
</protein>
<dbReference type="HOGENOM" id="CLU_585519_0_0_1"/>
<dbReference type="STRING" id="1036808.A0A0C3D190"/>
<dbReference type="SUPFAM" id="SSF56112">
    <property type="entry name" value="Protein kinase-like (PK-like)"/>
    <property type="match status" value="1"/>
</dbReference>
<reference evidence="4" key="2">
    <citation type="submission" date="2015-01" db="EMBL/GenBank/DDBJ databases">
        <title>Evolutionary Origins and Diversification of the Mycorrhizal Mutualists.</title>
        <authorList>
            <consortium name="DOE Joint Genome Institute"/>
            <consortium name="Mycorrhizal Genomics Consortium"/>
            <person name="Kohler A."/>
            <person name="Kuo A."/>
            <person name="Nagy L.G."/>
            <person name="Floudas D."/>
            <person name="Copeland A."/>
            <person name="Barry K.W."/>
            <person name="Cichocki N."/>
            <person name="Veneault-Fourrey C."/>
            <person name="LaButti K."/>
            <person name="Lindquist E.A."/>
            <person name="Lipzen A."/>
            <person name="Lundell T."/>
            <person name="Morin E."/>
            <person name="Murat C."/>
            <person name="Riley R."/>
            <person name="Ohm R."/>
            <person name="Sun H."/>
            <person name="Tunlid A."/>
            <person name="Henrissat B."/>
            <person name="Grigoriev I.V."/>
            <person name="Hibbett D.S."/>
            <person name="Martin F."/>
        </authorList>
    </citation>
    <scope>NUCLEOTIDE SEQUENCE [LARGE SCALE GENOMIC DNA]</scope>
    <source>
        <strain evidence="4">Foug A</strain>
    </source>
</reference>
<evidence type="ECO:0000313" key="4">
    <source>
        <dbReference type="Proteomes" id="UP000053989"/>
    </source>
</evidence>
<dbReference type="InterPro" id="IPR011009">
    <property type="entry name" value="Kinase-like_dom_sf"/>
</dbReference>